<feature type="compositionally biased region" description="Basic and acidic residues" evidence="1">
    <location>
        <begin position="87"/>
        <end position="113"/>
    </location>
</feature>
<protein>
    <submittedName>
        <fullName evidence="2">Uncharacterized protein</fullName>
    </submittedName>
</protein>
<dbReference type="EMBL" id="BMAT01000246">
    <property type="protein sequence ID" value="GFR62535.1"/>
    <property type="molecule type" value="Genomic_DNA"/>
</dbReference>
<proteinExistence type="predicted"/>
<name>A0AAV4EPL2_9GAST</name>
<gene>
    <name evidence="2" type="ORF">ElyMa_000132400</name>
</gene>
<feature type="region of interest" description="Disordered" evidence="1">
    <location>
        <begin position="50"/>
        <end position="113"/>
    </location>
</feature>
<keyword evidence="3" id="KW-1185">Reference proteome</keyword>
<evidence type="ECO:0000313" key="3">
    <source>
        <dbReference type="Proteomes" id="UP000762676"/>
    </source>
</evidence>
<sequence length="162" mass="19311">MQERHLWTKLYSKLQQPLRWSPQRMSLYNRRLYLELRCWLQGGNMYISVTNDDDDLSTTSQRDTTEASPMHSGSDIQGKYDIQDPIEPEKDTQEERRSYGSKESEWHDQTEPDWHGLDEWRSFFTEIIDLLKGDGKRQQEIGNHSSLEYDVREVIKLLETEL</sequence>
<evidence type="ECO:0000313" key="2">
    <source>
        <dbReference type="EMBL" id="GFR62535.1"/>
    </source>
</evidence>
<dbReference type="AlphaFoldDB" id="A0AAV4EPL2"/>
<reference evidence="2 3" key="1">
    <citation type="journal article" date="2021" name="Elife">
        <title>Chloroplast acquisition without the gene transfer in kleptoplastic sea slugs, Plakobranchus ocellatus.</title>
        <authorList>
            <person name="Maeda T."/>
            <person name="Takahashi S."/>
            <person name="Yoshida T."/>
            <person name="Shimamura S."/>
            <person name="Takaki Y."/>
            <person name="Nagai Y."/>
            <person name="Toyoda A."/>
            <person name="Suzuki Y."/>
            <person name="Arimoto A."/>
            <person name="Ishii H."/>
            <person name="Satoh N."/>
            <person name="Nishiyama T."/>
            <person name="Hasebe M."/>
            <person name="Maruyama T."/>
            <person name="Minagawa J."/>
            <person name="Obokata J."/>
            <person name="Shigenobu S."/>
        </authorList>
    </citation>
    <scope>NUCLEOTIDE SEQUENCE [LARGE SCALE GENOMIC DNA]</scope>
</reference>
<accession>A0AAV4EPL2</accession>
<evidence type="ECO:0000256" key="1">
    <source>
        <dbReference type="SAM" id="MobiDB-lite"/>
    </source>
</evidence>
<dbReference type="Proteomes" id="UP000762676">
    <property type="component" value="Unassembled WGS sequence"/>
</dbReference>
<organism evidence="2 3">
    <name type="scientific">Elysia marginata</name>
    <dbReference type="NCBI Taxonomy" id="1093978"/>
    <lineage>
        <taxon>Eukaryota</taxon>
        <taxon>Metazoa</taxon>
        <taxon>Spiralia</taxon>
        <taxon>Lophotrochozoa</taxon>
        <taxon>Mollusca</taxon>
        <taxon>Gastropoda</taxon>
        <taxon>Heterobranchia</taxon>
        <taxon>Euthyneura</taxon>
        <taxon>Panpulmonata</taxon>
        <taxon>Sacoglossa</taxon>
        <taxon>Placobranchoidea</taxon>
        <taxon>Plakobranchidae</taxon>
        <taxon>Elysia</taxon>
    </lineage>
</organism>
<comment type="caution">
    <text evidence="2">The sequence shown here is derived from an EMBL/GenBank/DDBJ whole genome shotgun (WGS) entry which is preliminary data.</text>
</comment>